<evidence type="ECO:0000313" key="2">
    <source>
        <dbReference type="EMBL" id="KAG7059081.1"/>
    </source>
</evidence>
<proteinExistence type="predicted"/>
<reference evidence="2" key="1">
    <citation type="submission" date="2021-05" db="EMBL/GenBank/DDBJ databases">
        <title>Comparative genomics of three Colletotrichum scovillei strains and genetic complementation revealed genes involved fungal growth and virulence on chili pepper.</title>
        <authorList>
            <person name="Hsieh D.-K."/>
            <person name="Chuang S.-C."/>
            <person name="Chen C.-Y."/>
            <person name="Chao Y.-T."/>
            <person name="Lu M.-Y.J."/>
            <person name="Lee M.-H."/>
            <person name="Shih M.-C."/>
        </authorList>
    </citation>
    <scope>NUCLEOTIDE SEQUENCE</scope>
    <source>
        <strain evidence="2">Coll-153</strain>
    </source>
</reference>
<keyword evidence="3" id="KW-1185">Reference proteome</keyword>
<dbReference type="AlphaFoldDB" id="A0A9P7UMK7"/>
<dbReference type="Proteomes" id="UP000699042">
    <property type="component" value="Unassembled WGS sequence"/>
</dbReference>
<feature type="region of interest" description="Disordered" evidence="1">
    <location>
        <begin position="88"/>
        <end position="110"/>
    </location>
</feature>
<sequence>GVLVPDITDSLDLRFLAITSPPAEFLCQRNRSSTPPRSHVSILHGLQWGQDYERRPGLRWMPVWGYPQSLTASPRRFPARLSQEWHWHQQSKHKTAGTRPGKAPCLPLSA</sequence>
<gene>
    <name evidence="2" type="ORF">JMJ77_006449</name>
</gene>
<name>A0A9P7UMK7_9PEZI</name>
<organism evidence="2 3">
    <name type="scientific">Colletotrichum scovillei</name>
    <dbReference type="NCBI Taxonomy" id="1209932"/>
    <lineage>
        <taxon>Eukaryota</taxon>
        <taxon>Fungi</taxon>
        <taxon>Dikarya</taxon>
        <taxon>Ascomycota</taxon>
        <taxon>Pezizomycotina</taxon>
        <taxon>Sordariomycetes</taxon>
        <taxon>Hypocreomycetidae</taxon>
        <taxon>Glomerellales</taxon>
        <taxon>Glomerellaceae</taxon>
        <taxon>Colletotrichum</taxon>
        <taxon>Colletotrichum acutatum species complex</taxon>
    </lineage>
</organism>
<feature type="non-terminal residue" evidence="2">
    <location>
        <position position="110"/>
    </location>
</feature>
<accession>A0A9P7UMK7</accession>
<evidence type="ECO:0000256" key="1">
    <source>
        <dbReference type="SAM" id="MobiDB-lite"/>
    </source>
</evidence>
<protein>
    <submittedName>
        <fullName evidence="2">Uncharacterized protein</fullName>
    </submittedName>
</protein>
<comment type="caution">
    <text evidence="2">The sequence shown here is derived from an EMBL/GenBank/DDBJ whole genome shotgun (WGS) entry which is preliminary data.</text>
</comment>
<dbReference type="EMBL" id="JAESDN010000001">
    <property type="protein sequence ID" value="KAG7059081.1"/>
    <property type="molecule type" value="Genomic_DNA"/>
</dbReference>
<evidence type="ECO:0000313" key="3">
    <source>
        <dbReference type="Proteomes" id="UP000699042"/>
    </source>
</evidence>